<name>A0ABT7B8B8_9CYAN</name>
<organism evidence="2 3">
    <name type="scientific">Roseofilum capinflatum BLCC-M114</name>
    <dbReference type="NCBI Taxonomy" id="3022440"/>
    <lineage>
        <taxon>Bacteria</taxon>
        <taxon>Bacillati</taxon>
        <taxon>Cyanobacteriota</taxon>
        <taxon>Cyanophyceae</taxon>
        <taxon>Desertifilales</taxon>
        <taxon>Desertifilaceae</taxon>
        <taxon>Roseofilum</taxon>
        <taxon>Roseofilum capinflatum</taxon>
    </lineage>
</organism>
<sequence>MNDVNWQSEYRDWIGKVRLFLRQTAQAYLSDTPRLPETIAQQIVPLSQKAQEIKKDYQDESGNLPEGDADLLWLDQVCQFLRELSGVYLSDQPSLPQNLFDLSSRARELAKEAQRIQDNGSSSTSAYTPTENTSSSDLDNSGDSPLPPGVSHDLTIEDLQKKIKIQWANSQNPNAPEWQQLIVLLDVAKGLYRNLV</sequence>
<reference evidence="2 3" key="1">
    <citation type="submission" date="2023-01" db="EMBL/GenBank/DDBJ databases">
        <title>Novel diversity within Roseofilum (Cyanobacteria; Desertifilaceae) from marine benthic mats with descriptions of four novel species.</title>
        <authorList>
            <person name="Wang Y."/>
            <person name="Berthold D.E."/>
            <person name="Hu J."/>
            <person name="Lefler F.W."/>
            <person name="Laughinghouse H.D. IV."/>
        </authorList>
    </citation>
    <scope>NUCLEOTIDE SEQUENCE [LARGE SCALE GENOMIC DNA]</scope>
    <source>
        <strain evidence="2 3">BLCC-M114</strain>
    </source>
</reference>
<evidence type="ECO:0000313" key="2">
    <source>
        <dbReference type="EMBL" id="MDJ1175422.1"/>
    </source>
</evidence>
<dbReference type="EMBL" id="JAQOSO010000082">
    <property type="protein sequence ID" value="MDJ1175422.1"/>
    <property type="molecule type" value="Genomic_DNA"/>
</dbReference>
<protein>
    <recommendedName>
        <fullName evidence="4">Inorganic pyrophosphatase</fullName>
    </recommendedName>
</protein>
<evidence type="ECO:0008006" key="4">
    <source>
        <dbReference type="Google" id="ProtNLM"/>
    </source>
</evidence>
<dbReference type="RefSeq" id="WP_283767726.1">
    <property type="nucleotide sequence ID" value="NZ_JAQOSO010000082.1"/>
</dbReference>
<dbReference type="Proteomes" id="UP001235849">
    <property type="component" value="Unassembled WGS sequence"/>
</dbReference>
<feature type="region of interest" description="Disordered" evidence="1">
    <location>
        <begin position="111"/>
        <end position="152"/>
    </location>
</feature>
<accession>A0ABT7B8B8</accession>
<evidence type="ECO:0000256" key="1">
    <source>
        <dbReference type="SAM" id="MobiDB-lite"/>
    </source>
</evidence>
<proteinExistence type="predicted"/>
<feature type="compositionally biased region" description="Polar residues" evidence="1">
    <location>
        <begin position="116"/>
        <end position="143"/>
    </location>
</feature>
<keyword evidence="3" id="KW-1185">Reference proteome</keyword>
<comment type="caution">
    <text evidence="2">The sequence shown here is derived from an EMBL/GenBank/DDBJ whole genome shotgun (WGS) entry which is preliminary data.</text>
</comment>
<gene>
    <name evidence="2" type="ORF">PMG25_15115</name>
</gene>
<evidence type="ECO:0000313" key="3">
    <source>
        <dbReference type="Proteomes" id="UP001235849"/>
    </source>
</evidence>